<sequence>MMLSTRILPNTITQLRNVSSKYIRPHPRHYKRRLFEAALAPVVQAEKLSCEQIIEAAAMKKKMAKEEYMPIELALADKVKSWIIKEDFKLIAVCQLLPVTGRQKLLACNQLRLKNLEVKTYGNKIMKKVFEGTAVETLNVMLQGNNAVVYGKDINSLKSMMTELNKLSWLTPLAVVIDDTIIAVKEAEALAKLPSLDGVRAEIVQILSKIPMDTVSHIEHHVTTLGNTLEEVSKK</sequence>
<name>A0AC35UF31_9BILA</name>
<proteinExistence type="predicted"/>
<protein>
    <submittedName>
        <fullName evidence="2">39S ribosomal protein L10, mitochondrial</fullName>
    </submittedName>
</protein>
<accession>A0AC35UF31</accession>
<evidence type="ECO:0000313" key="1">
    <source>
        <dbReference type="Proteomes" id="UP000095286"/>
    </source>
</evidence>
<reference evidence="2" key="1">
    <citation type="submission" date="2016-11" db="UniProtKB">
        <authorList>
            <consortium name="WormBaseParasite"/>
        </authorList>
    </citation>
    <scope>IDENTIFICATION</scope>
    <source>
        <strain evidence="2">KR3021</strain>
    </source>
</reference>
<organism evidence="1 2">
    <name type="scientific">Rhabditophanes sp. KR3021</name>
    <dbReference type="NCBI Taxonomy" id="114890"/>
    <lineage>
        <taxon>Eukaryota</taxon>
        <taxon>Metazoa</taxon>
        <taxon>Ecdysozoa</taxon>
        <taxon>Nematoda</taxon>
        <taxon>Chromadorea</taxon>
        <taxon>Rhabditida</taxon>
        <taxon>Tylenchina</taxon>
        <taxon>Panagrolaimomorpha</taxon>
        <taxon>Strongyloidoidea</taxon>
        <taxon>Alloionematidae</taxon>
        <taxon>Rhabditophanes</taxon>
    </lineage>
</organism>
<evidence type="ECO:0000313" key="2">
    <source>
        <dbReference type="WBParaSite" id="RSKR_0001092900.1"/>
    </source>
</evidence>
<dbReference type="WBParaSite" id="RSKR_0001092900.1">
    <property type="protein sequence ID" value="RSKR_0001092900.1"/>
    <property type="gene ID" value="RSKR_0001092900"/>
</dbReference>
<dbReference type="Proteomes" id="UP000095286">
    <property type="component" value="Unplaced"/>
</dbReference>